<feature type="transmembrane region" description="Helical" evidence="11">
    <location>
        <begin position="91"/>
        <end position="108"/>
    </location>
</feature>
<evidence type="ECO:0000313" key="16">
    <source>
        <dbReference type="Proteomes" id="UP000069912"/>
    </source>
</evidence>
<dbReference type="CDD" id="cd04590">
    <property type="entry name" value="CBS_pair_CorC_HlyC_assoc"/>
    <property type="match status" value="1"/>
</dbReference>
<dbReference type="AlphaFoldDB" id="A0A0X8FAT2"/>
<keyword evidence="3" id="KW-1003">Cell membrane</keyword>
<keyword evidence="5" id="KW-0677">Repeat</keyword>
<dbReference type="FunFam" id="3.10.580.10:FF:000002">
    <property type="entry name" value="Magnesium/cobalt efflux protein CorC"/>
    <property type="match status" value="1"/>
</dbReference>
<dbReference type="Pfam" id="PF03471">
    <property type="entry name" value="CorC_HlyC"/>
    <property type="match status" value="1"/>
</dbReference>
<name>A0A0X8FAT2_9LACT</name>
<evidence type="ECO:0000256" key="5">
    <source>
        <dbReference type="ARBA" id="ARBA00022737"/>
    </source>
</evidence>
<dbReference type="OrthoDB" id="9798188at2"/>
<evidence type="ECO:0000313" key="14">
    <source>
        <dbReference type="EMBL" id="AMB93917.1"/>
    </source>
</evidence>
<evidence type="ECO:0000256" key="9">
    <source>
        <dbReference type="PROSITE-ProRule" id="PRU00703"/>
    </source>
</evidence>
<keyword evidence="8 10" id="KW-0472">Membrane</keyword>
<dbReference type="PANTHER" id="PTHR22777:SF32">
    <property type="entry name" value="UPF0053 INNER MEMBRANE PROTEIN YFJD"/>
    <property type="match status" value="1"/>
</dbReference>
<gene>
    <name evidence="14" type="ORF">AWM72_03665</name>
    <name evidence="15" type="ORF">CYJ28_08065</name>
</gene>
<reference evidence="16" key="2">
    <citation type="submission" date="2016-01" db="EMBL/GenBank/DDBJ databases">
        <title>Six Aerococcus type strain genome sequencing and assembly using PacBio and Illumina Hiseq.</title>
        <authorList>
            <person name="Carkaci D."/>
            <person name="Dargis R."/>
            <person name="Nielsen X.C."/>
            <person name="Skovgaard O."/>
            <person name="Fuursted K."/>
            <person name="Christensen J.J."/>
        </authorList>
    </citation>
    <scope>NUCLEOTIDE SEQUENCE [LARGE SCALE GENOMIC DNA]</scope>
    <source>
        <strain evidence="16">CCUG43001</strain>
    </source>
</reference>
<dbReference type="GO" id="GO:0005886">
    <property type="term" value="C:plasma membrane"/>
    <property type="evidence" value="ECO:0007669"/>
    <property type="project" value="UniProtKB-SubCell"/>
</dbReference>
<dbReference type="PANTHER" id="PTHR22777">
    <property type="entry name" value="HEMOLYSIN-RELATED"/>
    <property type="match status" value="1"/>
</dbReference>
<evidence type="ECO:0000256" key="1">
    <source>
        <dbReference type="ARBA" id="ARBA00004651"/>
    </source>
</evidence>
<keyword evidence="6 10" id="KW-1133">Transmembrane helix</keyword>
<dbReference type="SMART" id="SM01091">
    <property type="entry name" value="CorC_HlyC"/>
    <property type="match status" value="1"/>
</dbReference>
<dbReference type="EMBL" id="CP014160">
    <property type="protein sequence ID" value="AMB93917.1"/>
    <property type="molecule type" value="Genomic_DNA"/>
</dbReference>
<evidence type="ECO:0000259" key="12">
    <source>
        <dbReference type="PROSITE" id="PS51371"/>
    </source>
</evidence>
<feature type="transmembrane region" description="Helical" evidence="11">
    <location>
        <begin position="129"/>
        <end position="148"/>
    </location>
</feature>
<dbReference type="Gene3D" id="3.10.580.10">
    <property type="entry name" value="CBS-domain"/>
    <property type="match status" value="1"/>
</dbReference>
<dbReference type="KEGG" id="asan:AWM72_03665"/>
<dbReference type="Gene3D" id="3.30.465.10">
    <property type="match status" value="1"/>
</dbReference>
<keyword evidence="4 10" id="KW-0812">Transmembrane</keyword>
<keyword evidence="7 9" id="KW-0129">CBS domain</keyword>
<evidence type="ECO:0000256" key="11">
    <source>
        <dbReference type="SAM" id="Phobius"/>
    </source>
</evidence>
<reference evidence="14 16" key="1">
    <citation type="journal article" date="2016" name="Genome Announc.">
        <title>Complete Genome Sequences of Aerococcus christensenii CCUG 28831T, Aerococcus sanguinicola CCUG 43001T, Aerococcus urinae CCUG 36881T, Aerococcus urinaeequi CCUG 28094T, Aerococcus urinaehominis CCUG 42038 BT, and Aerococcus viridans CCUG 4311T.</title>
        <authorList>
            <person name="Carkaci D."/>
            <person name="Dargis R."/>
            <person name="Nielsen X.C."/>
            <person name="Skovgaard O."/>
            <person name="Fuursted K."/>
            <person name="Christensen J.J."/>
        </authorList>
    </citation>
    <scope>NUCLEOTIDE SEQUENCE [LARGE SCALE GENOMIC DNA]</scope>
    <source>
        <strain evidence="14 16">CCUG43001</strain>
    </source>
</reference>
<dbReference type="GO" id="GO:0050660">
    <property type="term" value="F:flavin adenine dinucleotide binding"/>
    <property type="evidence" value="ECO:0007669"/>
    <property type="project" value="InterPro"/>
</dbReference>
<dbReference type="InterPro" id="IPR016169">
    <property type="entry name" value="FAD-bd_PCMH_sub2"/>
</dbReference>
<evidence type="ECO:0000256" key="8">
    <source>
        <dbReference type="ARBA" id="ARBA00023136"/>
    </source>
</evidence>
<evidence type="ECO:0000256" key="7">
    <source>
        <dbReference type="ARBA" id="ARBA00023122"/>
    </source>
</evidence>
<comment type="similarity">
    <text evidence="2">Belongs to the UPF0053 family.</text>
</comment>
<comment type="subcellular location">
    <subcellularLocation>
        <location evidence="1">Cell membrane</location>
        <topology evidence="1">Multi-pass membrane protein</topology>
    </subcellularLocation>
</comment>
<dbReference type="RefSeq" id="WP_067973334.1">
    <property type="nucleotide sequence ID" value="NZ_CAJHKM010000005.1"/>
</dbReference>
<evidence type="ECO:0000259" key="13">
    <source>
        <dbReference type="PROSITE" id="PS51846"/>
    </source>
</evidence>
<reference evidence="15 17" key="3">
    <citation type="submission" date="2017-12" db="EMBL/GenBank/DDBJ databases">
        <title>Phylogenetic diversity of female urinary microbiome.</title>
        <authorList>
            <person name="Thomas-White K."/>
            <person name="Wolfe A.J."/>
        </authorList>
    </citation>
    <scope>NUCLEOTIDE SEQUENCE [LARGE SCALE GENOMIC DNA]</scope>
    <source>
        <strain evidence="15 17">UMB0139</strain>
    </source>
</reference>
<dbReference type="Proteomes" id="UP000234239">
    <property type="component" value="Unassembled WGS sequence"/>
</dbReference>
<keyword evidence="16" id="KW-1185">Reference proteome</keyword>
<accession>A0A0X8FAT2</accession>
<organism evidence="14 16">
    <name type="scientific">Aerococcus sanguinicola</name>
    <dbReference type="NCBI Taxonomy" id="119206"/>
    <lineage>
        <taxon>Bacteria</taxon>
        <taxon>Bacillati</taxon>
        <taxon>Bacillota</taxon>
        <taxon>Bacilli</taxon>
        <taxon>Lactobacillales</taxon>
        <taxon>Aerococcaceae</taxon>
        <taxon>Aerococcus</taxon>
    </lineage>
</organism>
<feature type="domain" description="CNNM transmembrane" evidence="13">
    <location>
        <begin position="1"/>
        <end position="186"/>
    </location>
</feature>
<dbReference type="Pfam" id="PF00571">
    <property type="entry name" value="CBS"/>
    <property type="match status" value="1"/>
</dbReference>
<dbReference type="GeneID" id="92903168"/>
<evidence type="ECO:0000313" key="17">
    <source>
        <dbReference type="Proteomes" id="UP000234239"/>
    </source>
</evidence>
<dbReference type="InterPro" id="IPR044751">
    <property type="entry name" value="Ion_transp-like_CBS"/>
</dbReference>
<dbReference type="InterPro" id="IPR036318">
    <property type="entry name" value="FAD-bd_PCMH-like_sf"/>
</dbReference>
<dbReference type="Proteomes" id="UP000069912">
    <property type="component" value="Chromosome"/>
</dbReference>
<dbReference type="InterPro" id="IPR005170">
    <property type="entry name" value="Transptr-assoc_dom"/>
</dbReference>
<evidence type="ECO:0000256" key="3">
    <source>
        <dbReference type="ARBA" id="ARBA00022475"/>
    </source>
</evidence>
<dbReference type="InterPro" id="IPR046342">
    <property type="entry name" value="CBS_dom_sf"/>
</dbReference>
<dbReference type="InterPro" id="IPR002550">
    <property type="entry name" value="CNNM"/>
</dbReference>
<evidence type="ECO:0000313" key="15">
    <source>
        <dbReference type="EMBL" id="PKZ21132.1"/>
    </source>
</evidence>
<dbReference type="Pfam" id="PF01595">
    <property type="entry name" value="CNNM"/>
    <property type="match status" value="1"/>
</dbReference>
<dbReference type="SUPFAM" id="SSF54631">
    <property type="entry name" value="CBS-domain pair"/>
    <property type="match status" value="1"/>
</dbReference>
<dbReference type="SUPFAM" id="SSF56176">
    <property type="entry name" value="FAD-binding/transporter-associated domain-like"/>
    <property type="match status" value="1"/>
</dbReference>
<dbReference type="EMBL" id="PKGY01000004">
    <property type="protein sequence ID" value="PKZ21132.1"/>
    <property type="molecule type" value="Genomic_DNA"/>
</dbReference>
<protein>
    <submittedName>
        <fullName evidence="15">HlyC/CorC family transporter</fullName>
    </submittedName>
</protein>
<dbReference type="InterPro" id="IPR000644">
    <property type="entry name" value="CBS_dom"/>
</dbReference>
<evidence type="ECO:0000256" key="2">
    <source>
        <dbReference type="ARBA" id="ARBA00006337"/>
    </source>
</evidence>
<evidence type="ECO:0000256" key="4">
    <source>
        <dbReference type="ARBA" id="ARBA00022692"/>
    </source>
</evidence>
<feature type="transmembrane region" description="Helical" evidence="11">
    <location>
        <begin position="6"/>
        <end position="24"/>
    </location>
</feature>
<feature type="transmembrane region" description="Helical" evidence="11">
    <location>
        <begin position="61"/>
        <end position="85"/>
    </location>
</feature>
<sequence length="427" mass="48311">MDESYVGSIALFILCVILSAYFSASETAFTSLNRIRLQNEAENGDKRAQQALNLQEDFESLLSTILIGNNIVNIGASAIATVVLLVWFPRYGATISTIATTVILLLCSEITPKLIAKLMPEQFAKFSTPILRVVMWLMTPLVWLINLWQKLVQRIIPIESQEGISEEELLSLVDEARVGGSIEYDEQRLVKAAINFDDRTVSSILTPRIDLVAADVHDSDESIDQAFMEHPYSRLVIYDENIDNVLGALHERDFNRYLRAKRERGQKVVLQSILSDVLFIPPSIKLANLLRKMQKQKVHMAVVRDEHGGVMGIATMEDVLEELVGEIWDEDDVVFNDIDVLIPQEHYQFSGGCAIDKAMPILNLPLEEPELFHTVNGFVVHHIGKLPEKGDRFSVGDWQFKVLEEDRQRVSILDAIHQENSEEEEED</sequence>
<feature type="domain" description="CBS" evidence="12">
    <location>
        <begin position="273"/>
        <end position="330"/>
    </location>
</feature>
<proteinExistence type="inferred from homology"/>
<evidence type="ECO:0000256" key="6">
    <source>
        <dbReference type="ARBA" id="ARBA00022989"/>
    </source>
</evidence>
<dbReference type="PROSITE" id="PS51846">
    <property type="entry name" value="CNNM"/>
    <property type="match status" value="1"/>
</dbReference>
<evidence type="ECO:0000256" key="10">
    <source>
        <dbReference type="PROSITE-ProRule" id="PRU01193"/>
    </source>
</evidence>
<dbReference type="PROSITE" id="PS51371">
    <property type="entry name" value="CBS"/>
    <property type="match status" value="1"/>
</dbReference>